<dbReference type="Proteomes" id="UP000765509">
    <property type="component" value="Unassembled WGS sequence"/>
</dbReference>
<keyword evidence="2" id="KW-1185">Reference proteome</keyword>
<name>A0A9Q3KUF7_9BASI</name>
<protein>
    <submittedName>
        <fullName evidence="1">Uncharacterized protein</fullName>
    </submittedName>
</protein>
<gene>
    <name evidence="1" type="ORF">O181_128075</name>
</gene>
<dbReference type="OrthoDB" id="2513437at2759"/>
<sequence length="110" mass="12566">MNNSDPTNDLRKRIPTLSKENYLEWRLCISIYLRQKKLLAYCNKPITSALDSAKAAKAESNEACALITSTLDSQMLAELFNEETSNNSNELWKRINEQFDSSSFNSKARI</sequence>
<accession>A0A9Q3KUF7</accession>
<organism evidence="1 2">
    <name type="scientific">Austropuccinia psidii MF-1</name>
    <dbReference type="NCBI Taxonomy" id="1389203"/>
    <lineage>
        <taxon>Eukaryota</taxon>
        <taxon>Fungi</taxon>
        <taxon>Dikarya</taxon>
        <taxon>Basidiomycota</taxon>
        <taxon>Pucciniomycotina</taxon>
        <taxon>Pucciniomycetes</taxon>
        <taxon>Pucciniales</taxon>
        <taxon>Sphaerophragmiaceae</taxon>
        <taxon>Austropuccinia</taxon>
    </lineage>
</organism>
<dbReference type="AlphaFoldDB" id="A0A9Q3KUF7"/>
<dbReference type="EMBL" id="AVOT02130251">
    <property type="protein sequence ID" value="MBW0588360.1"/>
    <property type="molecule type" value="Genomic_DNA"/>
</dbReference>
<comment type="caution">
    <text evidence="1">The sequence shown here is derived from an EMBL/GenBank/DDBJ whole genome shotgun (WGS) entry which is preliminary data.</text>
</comment>
<reference evidence="1" key="1">
    <citation type="submission" date="2021-03" db="EMBL/GenBank/DDBJ databases">
        <title>Draft genome sequence of rust myrtle Austropuccinia psidii MF-1, a brazilian biotype.</title>
        <authorList>
            <person name="Quecine M.C."/>
            <person name="Pachon D.M.R."/>
            <person name="Bonatelli M.L."/>
            <person name="Correr F.H."/>
            <person name="Franceschini L.M."/>
            <person name="Leite T.F."/>
            <person name="Margarido G.R.A."/>
            <person name="Almeida C.A."/>
            <person name="Ferrarezi J.A."/>
            <person name="Labate C.A."/>
        </authorList>
    </citation>
    <scope>NUCLEOTIDE SEQUENCE</scope>
    <source>
        <strain evidence="1">MF-1</strain>
    </source>
</reference>
<evidence type="ECO:0000313" key="1">
    <source>
        <dbReference type="EMBL" id="MBW0588360.1"/>
    </source>
</evidence>
<evidence type="ECO:0000313" key="2">
    <source>
        <dbReference type="Proteomes" id="UP000765509"/>
    </source>
</evidence>
<proteinExistence type="predicted"/>